<keyword evidence="2" id="KW-1185">Reference proteome</keyword>
<dbReference type="SUPFAM" id="SSF54427">
    <property type="entry name" value="NTF2-like"/>
    <property type="match status" value="1"/>
</dbReference>
<sequence>MPKLETVERFISMVESNEHDTAIAKFYTEDATMQENQSEPRVGRDFLVANEKNVLARVKSLVSKCIRPVFINDDFVVIQWYFKFEWKDGTISEIEEIAYQNWEGELIKKEKFFYDPKQFIPV</sequence>
<name>A0A9X2ZAE3_9FLAO</name>
<dbReference type="RefSeq" id="WP_264205333.1">
    <property type="nucleotide sequence ID" value="NZ_JAOZEW010000004.1"/>
</dbReference>
<accession>A0A9X2ZAE3</accession>
<dbReference type="AlphaFoldDB" id="A0A9X2ZAE3"/>
<gene>
    <name evidence="1" type="ORF">OIU83_05825</name>
</gene>
<dbReference type="InterPro" id="IPR032710">
    <property type="entry name" value="NTF2-like_dom_sf"/>
</dbReference>
<evidence type="ECO:0000313" key="2">
    <source>
        <dbReference type="Proteomes" id="UP001151079"/>
    </source>
</evidence>
<organism evidence="1 2">
    <name type="scientific">Flavobacterium shii</name>
    <dbReference type="NCBI Taxonomy" id="2987687"/>
    <lineage>
        <taxon>Bacteria</taxon>
        <taxon>Pseudomonadati</taxon>
        <taxon>Bacteroidota</taxon>
        <taxon>Flavobacteriia</taxon>
        <taxon>Flavobacteriales</taxon>
        <taxon>Flavobacteriaceae</taxon>
        <taxon>Flavobacterium</taxon>
    </lineage>
</organism>
<dbReference type="Gene3D" id="3.10.450.50">
    <property type="match status" value="1"/>
</dbReference>
<reference evidence="1" key="1">
    <citation type="submission" date="2022-10" db="EMBL/GenBank/DDBJ databases">
        <title>Two novel species of Flavobacterium.</title>
        <authorList>
            <person name="Liu Q."/>
            <person name="Xin Y.-H."/>
        </authorList>
    </citation>
    <scope>NUCLEOTIDE SEQUENCE</scope>
    <source>
        <strain evidence="1">LS1R49</strain>
    </source>
</reference>
<dbReference type="Proteomes" id="UP001151079">
    <property type="component" value="Unassembled WGS sequence"/>
</dbReference>
<comment type="caution">
    <text evidence="1">The sequence shown here is derived from an EMBL/GenBank/DDBJ whole genome shotgun (WGS) entry which is preliminary data.</text>
</comment>
<evidence type="ECO:0000313" key="1">
    <source>
        <dbReference type="EMBL" id="MCV9927159.1"/>
    </source>
</evidence>
<proteinExistence type="predicted"/>
<protein>
    <submittedName>
        <fullName evidence="1">Nuclear transport factor 2 family protein</fullName>
    </submittedName>
</protein>
<dbReference type="EMBL" id="JAOZEW010000004">
    <property type="protein sequence ID" value="MCV9927159.1"/>
    <property type="molecule type" value="Genomic_DNA"/>
</dbReference>